<name>E4ZTC6_LEPMJ</name>
<reference evidence="3" key="1">
    <citation type="journal article" date="2011" name="Nat. Commun.">
        <title>Effector diversification within compartments of the Leptosphaeria maculans genome affected by Repeat-Induced Point mutations.</title>
        <authorList>
            <person name="Rouxel T."/>
            <person name="Grandaubert J."/>
            <person name="Hane J.K."/>
            <person name="Hoede C."/>
            <person name="van de Wouw A.P."/>
            <person name="Couloux A."/>
            <person name="Dominguez V."/>
            <person name="Anthouard V."/>
            <person name="Bally P."/>
            <person name="Bourras S."/>
            <person name="Cozijnsen A.J."/>
            <person name="Ciuffetti L.M."/>
            <person name="Degrave A."/>
            <person name="Dilmaghani A."/>
            <person name="Duret L."/>
            <person name="Fudal I."/>
            <person name="Goodwin S.B."/>
            <person name="Gout L."/>
            <person name="Glaser N."/>
            <person name="Linglin J."/>
            <person name="Kema G.H.J."/>
            <person name="Lapalu N."/>
            <person name="Lawrence C.B."/>
            <person name="May K."/>
            <person name="Meyer M."/>
            <person name="Ollivier B."/>
            <person name="Poulain J."/>
            <person name="Schoch C.L."/>
            <person name="Simon A."/>
            <person name="Spatafora J.W."/>
            <person name="Stachowiak A."/>
            <person name="Turgeon B.G."/>
            <person name="Tyler B.M."/>
            <person name="Vincent D."/>
            <person name="Weissenbach J."/>
            <person name="Amselem J."/>
            <person name="Quesneville H."/>
            <person name="Oliver R.P."/>
            <person name="Wincker P."/>
            <person name="Balesdent M.-H."/>
            <person name="Howlett B.J."/>
        </authorList>
    </citation>
    <scope>NUCLEOTIDE SEQUENCE [LARGE SCALE GENOMIC DNA]</scope>
    <source>
        <strain evidence="3">JN3 / isolate v23.1.3 / race Av1-4-5-6-7-8</strain>
    </source>
</reference>
<dbReference type="Proteomes" id="UP000002668">
    <property type="component" value="Genome"/>
</dbReference>
<feature type="region of interest" description="Disordered" evidence="1">
    <location>
        <begin position="1"/>
        <end position="60"/>
    </location>
</feature>
<evidence type="ECO:0000256" key="1">
    <source>
        <dbReference type="SAM" id="MobiDB-lite"/>
    </source>
</evidence>
<dbReference type="EMBL" id="FP929125">
    <property type="protein sequence ID" value="CBX94782.1"/>
    <property type="molecule type" value="Genomic_DNA"/>
</dbReference>
<accession>E4ZTC6</accession>
<dbReference type="InParanoid" id="E4ZTC6"/>
<evidence type="ECO:0000313" key="3">
    <source>
        <dbReference type="Proteomes" id="UP000002668"/>
    </source>
</evidence>
<feature type="compositionally biased region" description="Polar residues" evidence="1">
    <location>
        <begin position="34"/>
        <end position="44"/>
    </location>
</feature>
<evidence type="ECO:0000313" key="2">
    <source>
        <dbReference type="EMBL" id="CBX94782.1"/>
    </source>
</evidence>
<keyword evidence="3" id="KW-1185">Reference proteome</keyword>
<sequence length="60" mass="6839">MQWSKPASTPRRLPNPTPPRFEENANVTPIHWIHNSSISPWTETSHPRPVSDQPAGRPFV</sequence>
<dbReference type="VEuPathDB" id="FungiDB:LEMA_uP117850.1"/>
<dbReference type="HOGENOM" id="CLU_2942195_0_0_1"/>
<proteinExistence type="predicted"/>
<gene>
    <name evidence="2" type="ORF">LEMA_uP117850.1</name>
</gene>
<dbReference type="AlphaFoldDB" id="E4ZTC6"/>
<organism evidence="3">
    <name type="scientific">Leptosphaeria maculans (strain JN3 / isolate v23.1.3 / race Av1-4-5-6-7-8)</name>
    <name type="common">Blackleg fungus</name>
    <name type="synonym">Phoma lingam</name>
    <dbReference type="NCBI Taxonomy" id="985895"/>
    <lineage>
        <taxon>Eukaryota</taxon>
        <taxon>Fungi</taxon>
        <taxon>Dikarya</taxon>
        <taxon>Ascomycota</taxon>
        <taxon>Pezizomycotina</taxon>
        <taxon>Dothideomycetes</taxon>
        <taxon>Pleosporomycetidae</taxon>
        <taxon>Pleosporales</taxon>
        <taxon>Pleosporineae</taxon>
        <taxon>Leptosphaeriaceae</taxon>
        <taxon>Plenodomus</taxon>
        <taxon>Plenodomus lingam/Leptosphaeria maculans species complex</taxon>
    </lineage>
</organism>
<protein>
    <submittedName>
        <fullName evidence="2">Predicted protein</fullName>
    </submittedName>
</protein>